<name>A0A855X1E9_9BACT</name>
<feature type="transmembrane region" description="Helical" evidence="1">
    <location>
        <begin position="51"/>
        <end position="84"/>
    </location>
</feature>
<sequence length="161" mass="17598">MRAIGYLLYLVLIAFHEVIFRGATSIAGVSINLPAIIVFSVALFRSEAETVWFALAAALVMSAGTPLSMGFQVLAMVLISLAIYHAREQLNVEALVTQLAMLIVGVLIHNSLTLAFTKPSDFWFQMARFTLPGTIYTGAVAYLIYTVIIGRFSSRRSGVSY</sequence>
<feature type="transmembrane region" description="Helical" evidence="1">
    <location>
        <begin position="96"/>
        <end position="117"/>
    </location>
</feature>
<keyword evidence="1" id="KW-0472">Membrane</keyword>
<dbReference type="EMBL" id="PQAP01000235">
    <property type="protein sequence ID" value="PWB67670.1"/>
    <property type="molecule type" value="Genomic_DNA"/>
</dbReference>
<evidence type="ECO:0000313" key="2">
    <source>
        <dbReference type="EMBL" id="PWB67670.1"/>
    </source>
</evidence>
<comment type="caution">
    <text evidence="2">The sequence shown here is derived from an EMBL/GenBank/DDBJ whole genome shotgun (WGS) entry which is preliminary data.</text>
</comment>
<proteinExistence type="predicted"/>
<feature type="transmembrane region" description="Helical" evidence="1">
    <location>
        <begin position="129"/>
        <end position="148"/>
    </location>
</feature>
<reference evidence="2 3" key="1">
    <citation type="journal article" date="2018" name="ISME J.">
        <title>A methanotrophic archaeon couples anaerobic oxidation of methane to Fe(III) reduction.</title>
        <authorList>
            <person name="Cai C."/>
            <person name="Leu A.O."/>
            <person name="Xie G.J."/>
            <person name="Guo J."/>
            <person name="Feng Y."/>
            <person name="Zhao J.X."/>
            <person name="Tyson G.W."/>
            <person name="Yuan Z."/>
            <person name="Hu S."/>
        </authorList>
    </citation>
    <scope>NUCLEOTIDE SEQUENCE [LARGE SCALE GENOMIC DNA]</scope>
    <source>
        <strain evidence="2">FeB_12</strain>
    </source>
</reference>
<evidence type="ECO:0000256" key="1">
    <source>
        <dbReference type="SAM" id="Phobius"/>
    </source>
</evidence>
<keyword evidence="1" id="KW-0812">Transmembrane</keyword>
<evidence type="ECO:0000313" key="3">
    <source>
        <dbReference type="Proteomes" id="UP000250918"/>
    </source>
</evidence>
<organism evidence="2 3">
    <name type="scientific">candidate division GN15 bacterium</name>
    <dbReference type="NCBI Taxonomy" id="2072418"/>
    <lineage>
        <taxon>Bacteria</taxon>
        <taxon>candidate division GN15</taxon>
    </lineage>
</organism>
<dbReference type="AlphaFoldDB" id="A0A855X1E9"/>
<keyword evidence="1" id="KW-1133">Transmembrane helix</keyword>
<protein>
    <recommendedName>
        <fullName evidence="4">Rod shape-determining protein MreD</fullName>
    </recommendedName>
</protein>
<evidence type="ECO:0008006" key="4">
    <source>
        <dbReference type="Google" id="ProtNLM"/>
    </source>
</evidence>
<dbReference type="Proteomes" id="UP000250918">
    <property type="component" value="Unassembled WGS sequence"/>
</dbReference>
<accession>A0A855X1E9</accession>
<gene>
    <name evidence="2" type="ORF">C3F09_13060</name>
</gene>